<dbReference type="EMBL" id="CBTK010000099">
    <property type="protein sequence ID" value="CDH44780.1"/>
    <property type="molecule type" value="Genomic_DNA"/>
</dbReference>
<dbReference type="Proteomes" id="UP000019184">
    <property type="component" value="Unassembled WGS sequence"/>
</dbReference>
<reference evidence="1 2" key="1">
    <citation type="journal article" date="2014" name="ISME J.">
        <title>Candidatus Competibacter-lineage genomes retrieved from metagenomes reveal functional metabolic diversity.</title>
        <authorList>
            <person name="McIlroy S.J."/>
            <person name="Albertsen M."/>
            <person name="Andresen E.K."/>
            <person name="Saunders A.M."/>
            <person name="Kristiansen R."/>
            <person name="Stokholm-Bjerregaard M."/>
            <person name="Nielsen K.L."/>
            <person name="Nielsen P.H."/>
        </authorList>
    </citation>
    <scope>NUCLEOTIDE SEQUENCE [LARGE SCALE GENOMIC DNA]</scope>
    <source>
        <strain evidence="1 2">Run_B_J11</strain>
    </source>
</reference>
<keyword evidence="2" id="KW-1185">Reference proteome</keyword>
<name>A0A7U7GAW3_9GAMM</name>
<sequence>MSQHKAFIIDQFSNFRILNRIHPKRDDAAIATDYCYMILSITVGSDSAFAAASRATKGRESA</sequence>
<evidence type="ECO:0000313" key="1">
    <source>
        <dbReference type="EMBL" id="CDH44780.1"/>
    </source>
</evidence>
<proteinExistence type="predicted"/>
<organism evidence="1 2">
    <name type="scientific">Candidatus Contendobacter odensis Run_B_J11</name>
    <dbReference type="NCBI Taxonomy" id="1400861"/>
    <lineage>
        <taxon>Bacteria</taxon>
        <taxon>Pseudomonadati</taxon>
        <taxon>Pseudomonadota</taxon>
        <taxon>Gammaproteobacteria</taxon>
        <taxon>Candidatus Competibacteraceae</taxon>
        <taxon>Candidatus Contendibacter</taxon>
    </lineage>
</organism>
<dbReference type="AlphaFoldDB" id="A0A7U7GAW3"/>
<comment type="caution">
    <text evidence="1">The sequence shown here is derived from an EMBL/GenBank/DDBJ whole genome shotgun (WGS) entry which is preliminary data.</text>
</comment>
<accession>A0A7U7GAW3</accession>
<evidence type="ECO:0000313" key="2">
    <source>
        <dbReference type="Proteomes" id="UP000019184"/>
    </source>
</evidence>
<gene>
    <name evidence="1" type="ORF">BN874_1880007</name>
</gene>
<protein>
    <submittedName>
        <fullName evidence="1">Uncharacterized protein</fullName>
    </submittedName>
</protein>